<reference key="2">
    <citation type="submission" date="2011-10" db="EMBL/GenBank/DDBJ databases">
        <title>The genome and transcriptome sequence of Clonorchis sinensis provide insights into the carcinogenic liver fluke.</title>
        <authorList>
            <person name="Wang X."/>
            <person name="Huang Y."/>
            <person name="Chen W."/>
            <person name="Liu H."/>
            <person name="Guo L."/>
            <person name="Chen Y."/>
            <person name="Luo F."/>
            <person name="Zhou W."/>
            <person name="Sun J."/>
            <person name="Mao Q."/>
            <person name="Liang P."/>
            <person name="Zhou C."/>
            <person name="Tian Y."/>
            <person name="Men J."/>
            <person name="Lv X."/>
            <person name="Huang L."/>
            <person name="Zhou J."/>
            <person name="Hu Y."/>
            <person name="Li R."/>
            <person name="Zhang F."/>
            <person name="Lei H."/>
            <person name="Li X."/>
            <person name="Hu X."/>
            <person name="Liang C."/>
            <person name="Xu J."/>
            <person name="Wu Z."/>
            <person name="Yu X."/>
        </authorList>
    </citation>
    <scope>NUCLEOTIDE SEQUENCE</scope>
    <source>
        <strain>Henan</strain>
    </source>
</reference>
<dbReference type="Proteomes" id="UP000008909">
    <property type="component" value="Unassembled WGS sequence"/>
</dbReference>
<organism evidence="1 2">
    <name type="scientific">Clonorchis sinensis</name>
    <name type="common">Chinese liver fluke</name>
    <dbReference type="NCBI Taxonomy" id="79923"/>
    <lineage>
        <taxon>Eukaryota</taxon>
        <taxon>Metazoa</taxon>
        <taxon>Spiralia</taxon>
        <taxon>Lophotrochozoa</taxon>
        <taxon>Platyhelminthes</taxon>
        <taxon>Trematoda</taxon>
        <taxon>Digenea</taxon>
        <taxon>Opisthorchiida</taxon>
        <taxon>Opisthorchiata</taxon>
        <taxon>Opisthorchiidae</taxon>
        <taxon>Clonorchis</taxon>
    </lineage>
</organism>
<protein>
    <submittedName>
        <fullName evidence="1">Uncharacterized protein</fullName>
    </submittedName>
</protein>
<accession>G7YW17</accession>
<evidence type="ECO:0000313" key="1">
    <source>
        <dbReference type="EMBL" id="GAA57147.1"/>
    </source>
</evidence>
<proteinExistence type="predicted"/>
<reference evidence="1" key="1">
    <citation type="journal article" date="2011" name="Genome Biol.">
        <title>The draft genome of the carcinogenic human liver fluke Clonorchis sinensis.</title>
        <authorList>
            <person name="Wang X."/>
            <person name="Chen W."/>
            <person name="Huang Y."/>
            <person name="Sun J."/>
            <person name="Men J."/>
            <person name="Liu H."/>
            <person name="Luo F."/>
            <person name="Guo L."/>
            <person name="Lv X."/>
            <person name="Deng C."/>
            <person name="Zhou C."/>
            <person name="Fan Y."/>
            <person name="Li X."/>
            <person name="Huang L."/>
            <person name="Hu Y."/>
            <person name="Liang C."/>
            <person name="Hu X."/>
            <person name="Xu J."/>
            <person name="Yu X."/>
        </authorList>
    </citation>
    <scope>NUCLEOTIDE SEQUENCE [LARGE SCALE GENOMIC DNA]</scope>
    <source>
        <strain evidence="1">Henan</strain>
    </source>
</reference>
<name>G7YW17_CLOSI</name>
<dbReference type="EMBL" id="DF144562">
    <property type="protein sequence ID" value="GAA57147.1"/>
    <property type="molecule type" value="Genomic_DNA"/>
</dbReference>
<gene>
    <name evidence="1" type="ORF">CLF_112241</name>
</gene>
<evidence type="ECO:0000313" key="2">
    <source>
        <dbReference type="Proteomes" id="UP000008909"/>
    </source>
</evidence>
<sequence length="271" mass="30985">MFTWFRRIKIQLVLFRQKIRVSLKTTEKSFVDDAKQGCRYELPAVHGRYPVTTHYLLTSCAHQRIGIMYTDATIINAARCVKLSSVIILDARCTAKKADDFITASKLFSFFVIRYIGRTAIFKLQGYTELLIVPSDELKADYEVQHTVGITVGKRHAVPVWKTGFNEHLFSPGVLYSTKHPMSHGPNASATDDPRTKSSRLHFNSRPFFNRIDAAIQNQFPTAHSHMLNTSSEYFVTDSLVENWSGTATFWFAQQHHRTQAPRPAYVVHPF</sequence>
<keyword evidence="2" id="KW-1185">Reference proteome</keyword>
<dbReference type="AlphaFoldDB" id="G7YW17"/>